<dbReference type="Proteomes" id="UP001272052">
    <property type="component" value="Unassembled WGS sequence"/>
</dbReference>
<feature type="region of interest" description="Disordered" evidence="1">
    <location>
        <begin position="1045"/>
        <end position="1075"/>
    </location>
</feature>
<evidence type="ECO:0000313" key="4">
    <source>
        <dbReference type="EMBL" id="MDV0445396.1"/>
    </source>
</evidence>
<feature type="transmembrane region" description="Helical" evidence="2">
    <location>
        <begin position="1083"/>
        <end position="1104"/>
    </location>
</feature>
<proteinExistence type="predicted"/>
<evidence type="ECO:0000313" key="5">
    <source>
        <dbReference type="Proteomes" id="UP001272052"/>
    </source>
</evidence>
<dbReference type="RefSeq" id="WP_318785820.1">
    <property type="nucleotide sequence ID" value="NZ_JAWDKC010000017.1"/>
</dbReference>
<evidence type="ECO:0000256" key="1">
    <source>
        <dbReference type="SAM" id="MobiDB-lite"/>
    </source>
</evidence>
<accession>A0ABU3VPS4</accession>
<reference evidence="4 5" key="1">
    <citation type="submission" date="2023-06" db="EMBL/GenBank/DDBJ databases">
        <title>Genome sequence of Methanimicrococcus sp. At1.</title>
        <authorList>
            <person name="Protasov E."/>
            <person name="Platt K."/>
            <person name="Poehlein A."/>
            <person name="Daniel R."/>
            <person name="Brune A."/>
        </authorList>
    </citation>
    <scope>NUCLEOTIDE SEQUENCE [LARGE SCALE GENOMIC DNA]</scope>
    <source>
        <strain evidence="4 5">At1</strain>
    </source>
</reference>
<keyword evidence="2" id="KW-0472">Membrane</keyword>
<comment type="caution">
    <text evidence="4">The sequence shown here is derived from an EMBL/GenBank/DDBJ whole genome shotgun (WGS) entry which is preliminary data.</text>
</comment>
<sequence length="1108" mass="115975">MAKIKRILLTAVLLTALVLVSGTAAAVSDIEIDQDYIDDYIENGTTEGVFSDLSRNYVLIEDIEIKNETWNSIGNESKPFTGTFDGQGHSIIFTGSEGTTTFKNFDGKNDEIGYGFFGIVGKKSGTDEIEIKNVNVVLNSNLTNFDGSKFYDIFGSLVGYVNVSSSDYFSMENCSLSSNDEFEIKGSSYVGGLAGYIENGEFTSCSVSGDDISVTAISWNAGGLIGEIINGEFNSCFVSGNGVSVTAKDYAGGLAGRIENGEFNSCFVSSDDISVTSGNGRAGGLVGLIALDGKIENCYSTADVKGHHDVGGLVGSSWNSGAEILSSYFAGTVSLSDDGANEKIGGIVGSYNTGEPIVTDCVYLDTAGGELDLNEFGTAVSDEYMKKIATYKVGGSVINDWDISDKPDPDAVWFIYEDETYPQLSSSVIFISNLEELKKVGTNEFDSEKGYWYTLDANYVLINDIEIDCGTWEPIGGLFDPFTGTFDGSTYDIEFTSETTFSSSTESHLGLFGSAGGDITNVSLIVSKDLTFDGDVFGVLAGFVYGNVSDCSVSGDAKISGGLAGGGLIGSLGGSVSNCSASGSISVISDEEIAGGLIGEIGRIDERKGTVTSSHVSGGTISVSAPQKSGGFVGSLHNGTIENCSVSGDISIKASGNNSGGFAGYARLGKIANSSVIGDTLIVDANWFSGGFIGYAYPDDAATEESEENLEIVDCYSSGKLSVIANTNYAGGFIGGFTNFIYNEFSAFVNISNCSVKDVESIDITAENTGAGGFSGLIGNNGGTLENCSVLSDGLFTVTSKASSGGLVGHINPTTYDSAILNGSVSGRTNSIFISSQHYSGGLVGYFDEGEIKNSFVDGTIYVEAEGANGRAGGLVGAFDGLIKDCYSTAQVEAQNHSGGLVGRSAYDTTEIKSSYFAGTVSLIESEVDNPNIGGILGSYYTEPIVSDCVYLDTVGEGFTNENGTAVSSEDMKKLATYKAKTGVVENDWDISDQIDDDTVWFIVENQIYPIFSKDYIPPVSDKSSSGSGTGQAIVVNSTAEIPNLTDDTIRNPSEIPDVQSPNANSDSGDAGGYGNEESGTDWTLYIIIGVGLIVVIGGVAYFLNKRK</sequence>
<evidence type="ECO:0000259" key="3">
    <source>
        <dbReference type="Pfam" id="PF07581"/>
    </source>
</evidence>
<feature type="domain" description="GLUG" evidence="3">
    <location>
        <begin position="186"/>
        <end position="212"/>
    </location>
</feature>
<name>A0ABU3VPS4_9EURY</name>
<keyword evidence="2" id="KW-1133">Transmembrane helix</keyword>
<keyword evidence="2" id="KW-0812">Transmembrane</keyword>
<dbReference type="Gene3D" id="2.160.20.110">
    <property type="match status" value="3"/>
</dbReference>
<protein>
    <recommendedName>
        <fullName evidence="3">GLUG domain-containing protein</fullName>
    </recommendedName>
</protein>
<dbReference type="EMBL" id="JAWDKC010000017">
    <property type="protein sequence ID" value="MDV0445396.1"/>
    <property type="molecule type" value="Genomic_DNA"/>
</dbReference>
<organism evidence="4 5">
    <name type="scientific">Methanimicrococcus hacksteinii</name>
    <dbReference type="NCBI Taxonomy" id="3028293"/>
    <lineage>
        <taxon>Archaea</taxon>
        <taxon>Methanobacteriati</taxon>
        <taxon>Methanobacteriota</taxon>
        <taxon>Stenosarchaea group</taxon>
        <taxon>Methanomicrobia</taxon>
        <taxon>Methanosarcinales</taxon>
        <taxon>Methanosarcinaceae</taxon>
        <taxon>Methanimicrococcus</taxon>
    </lineage>
</organism>
<dbReference type="Pfam" id="PF07581">
    <property type="entry name" value="Glug"/>
    <property type="match status" value="3"/>
</dbReference>
<evidence type="ECO:0000256" key="2">
    <source>
        <dbReference type="SAM" id="Phobius"/>
    </source>
</evidence>
<feature type="domain" description="GLUG" evidence="3">
    <location>
        <begin position="278"/>
        <end position="304"/>
    </location>
</feature>
<keyword evidence="5" id="KW-1185">Reference proteome</keyword>
<feature type="domain" description="GLUG" evidence="3">
    <location>
        <begin position="630"/>
        <end position="651"/>
    </location>
</feature>
<dbReference type="InterPro" id="IPR011493">
    <property type="entry name" value="GLUG"/>
</dbReference>
<gene>
    <name evidence="4" type="ORF">MmiAt1_09730</name>
</gene>